<name>A0AA85K9D5_TRIRE</name>
<sequence length="377" mass="42496">MPCFFFFFWKLLSDRLKKKNAKILKNLMYYVTNADEQTNKQINCIIQEVYLSTLDKNFDSASLVESLRNKMVEKKTPEEFSHGIIIHSNKVNTNSGMENSLLETDAHPASHRLLRCSKCGTHGEQNVLSDFQIQLILRMEGIRDWFNLVNSCGLLSELDPPLPSISSVEKRIRIGSWNLNRFGLSKAEHPGYMEVVCLTILRANFSLVLLQEVSDPVVGEHLCAELNCPSLPHVKEWVRKHSPVITPNWKASCSLQPTGSMFRGNEYAVFLYNSSLGIRISRTSLLEKSSTPRSTLRKSFTRSPCGASCHIQSTKLVLISVHLKASGLRNSQVGQTISEIQSLGYLVQAFYETQPSGTHLIIAGDFNLFPTHEVCFL</sequence>
<dbReference type="AlphaFoldDB" id="A0AA85K9D5"/>
<dbReference type="InterPro" id="IPR051675">
    <property type="entry name" value="Endo/Exo/Phosphatase_dom_1"/>
</dbReference>
<evidence type="ECO:0008006" key="3">
    <source>
        <dbReference type="Google" id="ProtNLM"/>
    </source>
</evidence>
<evidence type="ECO:0000313" key="2">
    <source>
        <dbReference type="WBParaSite" id="TREG1_7040.1"/>
    </source>
</evidence>
<dbReference type="GO" id="GO:0003824">
    <property type="term" value="F:catalytic activity"/>
    <property type="evidence" value="ECO:0007669"/>
    <property type="project" value="InterPro"/>
</dbReference>
<proteinExistence type="predicted"/>
<reference evidence="1" key="1">
    <citation type="submission" date="2022-06" db="EMBL/GenBank/DDBJ databases">
        <authorList>
            <person name="Berger JAMES D."/>
            <person name="Berger JAMES D."/>
        </authorList>
    </citation>
    <scope>NUCLEOTIDE SEQUENCE [LARGE SCALE GENOMIC DNA]</scope>
</reference>
<organism evidence="1 2">
    <name type="scientific">Trichobilharzia regenti</name>
    <name type="common">Nasal bird schistosome</name>
    <dbReference type="NCBI Taxonomy" id="157069"/>
    <lineage>
        <taxon>Eukaryota</taxon>
        <taxon>Metazoa</taxon>
        <taxon>Spiralia</taxon>
        <taxon>Lophotrochozoa</taxon>
        <taxon>Platyhelminthes</taxon>
        <taxon>Trematoda</taxon>
        <taxon>Digenea</taxon>
        <taxon>Strigeidida</taxon>
        <taxon>Schistosomatoidea</taxon>
        <taxon>Schistosomatidae</taxon>
        <taxon>Trichobilharzia</taxon>
    </lineage>
</organism>
<protein>
    <recommendedName>
        <fullName evidence="3">Endo/exonuclease/phosphatase domain-containing protein</fullName>
    </recommendedName>
</protein>
<dbReference type="InterPro" id="IPR036691">
    <property type="entry name" value="Endo/exonu/phosph_ase_sf"/>
</dbReference>
<dbReference type="WBParaSite" id="TREG1_7040.1">
    <property type="protein sequence ID" value="TREG1_7040.1"/>
    <property type="gene ID" value="TREG1_7040"/>
</dbReference>
<reference evidence="2" key="2">
    <citation type="submission" date="2023-11" db="UniProtKB">
        <authorList>
            <consortium name="WormBaseParasite"/>
        </authorList>
    </citation>
    <scope>IDENTIFICATION</scope>
</reference>
<dbReference type="PANTHER" id="PTHR21180:SF32">
    <property type="entry name" value="ENDONUCLEASE_EXONUCLEASE_PHOSPHATASE FAMILY DOMAIN-CONTAINING PROTEIN 1"/>
    <property type="match status" value="1"/>
</dbReference>
<evidence type="ECO:0000313" key="1">
    <source>
        <dbReference type="Proteomes" id="UP000050795"/>
    </source>
</evidence>
<dbReference type="GO" id="GO:0005886">
    <property type="term" value="C:plasma membrane"/>
    <property type="evidence" value="ECO:0007669"/>
    <property type="project" value="TreeGrafter"/>
</dbReference>
<dbReference type="Proteomes" id="UP000050795">
    <property type="component" value="Unassembled WGS sequence"/>
</dbReference>
<dbReference type="SUPFAM" id="SSF56219">
    <property type="entry name" value="DNase I-like"/>
    <property type="match status" value="1"/>
</dbReference>
<keyword evidence="1" id="KW-1185">Reference proteome</keyword>
<dbReference type="PANTHER" id="PTHR21180">
    <property type="entry name" value="ENDONUCLEASE/EXONUCLEASE/PHOSPHATASE FAMILY DOMAIN-CONTAINING PROTEIN 1"/>
    <property type="match status" value="1"/>
</dbReference>
<accession>A0AA85K9D5</accession>
<dbReference type="Gene3D" id="3.60.10.10">
    <property type="entry name" value="Endonuclease/exonuclease/phosphatase"/>
    <property type="match status" value="1"/>
</dbReference>